<dbReference type="Proteomes" id="UP000471293">
    <property type="component" value="Unassembled WGS sequence"/>
</dbReference>
<gene>
    <name evidence="2" type="ORF">G3I29_21735</name>
</gene>
<organism evidence="2 3">
    <name type="scientific">Streptomyces halstedii</name>
    <dbReference type="NCBI Taxonomy" id="1944"/>
    <lineage>
        <taxon>Bacteria</taxon>
        <taxon>Bacillati</taxon>
        <taxon>Actinomycetota</taxon>
        <taxon>Actinomycetes</taxon>
        <taxon>Kitasatosporales</taxon>
        <taxon>Streptomycetaceae</taxon>
        <taxon>Streptomyces</taxon>
    </lineage>
</organism>
<comment type="caution">
    <text evidence="2">The sequence shown here is derived from an EMBL/GenBank/DDBJ whole genome shotgun (WGS) entry which is preliminary data.</text>
</comment>
<dbReference type="Gene3D" id="2.40.260.10">
    <property type="entry name" value="Sortase"/>
    <property type="match status" value="1"/>
</dbReference>
<dbReference type="InterPro" id="IPR042001">
    <property type="entry name" value="Sortase_F"/>
</dbReference>
<dbReference type="Pfam" id="PF04203">
    <property type="entry name" value="Sortase"/>
    <property type="match status" value="1"/>
</dbReference>
<dbReference type="GO" id="GO:0016787">
    <property type="term" value="F:hydrolase activity"/>
    <property type="evidence" value="ECO:0007669"/>
    <property type="project" value="UniProtKB-KW"/>
</dbReference>
<evidence type="ECO:0000313" key="3">
    <source>
        <dbReference type="Proteomes" id="UP000471293"/>
    </source>
</evidence>
<keyword evidence="1" id="KW-0378">Hydrolase</keyword>
<dbReference type="NCBIfam" id="NF033748">
    <property type="entry name" value="class_F_sortase"/>
    <property type="match status" value="1"/>
</dbReference>
<dbReference type="InterPro" id="IPR023365">
    <property type="entry name" value="Sortase_dom-sf"/>
</dbReference>
<accession>A0A6N9U2Q6</accession>
<reference evidence="2 3" key="1">
    <citation type="submission" date="2020-01" db="EMBL/GenBank/DDBJ databases">
        <title>Insect and environment-associated Actinomycetes.</title>
        <authorList>
            <person name="Currrie C."/>
            <person name="Chevrette M."/>
            <person name="Carlson C."/>
            <person name="Stubbendieck R."/>
            <person name="Wendt-Pienkowski E."/>
        </authorList>
    </citation>
    <scope>NUCLEOTIDE SEQUENCE [LARGE SCALE GENOMIC DNA]</scope>
    <source>
        <strain evidence="2 3">SID11342</strain>
    </source>
</reference>
<evidence type="ECO:0000256" key="1">
    <source>
        <dbReference type="ARBA" id="ARBA00022801"/>
    </source>
</evidence>
<protein>
    <submittedName>
        <fullName evidence="2">Class F sortase</fullName>
    </submittedName>
</protein>
<proteinExistence type="predicted"/>
<evidence type="ECO:0000313" key="2">
    <source>
        <dbReference type="EMBL" id="NEA18084.1"/>
    </source>
</evidence>
<dbReference type="CDD" id="cd05829">
    <property type="entry name" value="Sortase_F"/>
    <property type="match status" value="1"/>
</dbReference>
<dbReference type="AlphaFoldDB" id="A0A6N9U2Q6"/>
<dbReference type="SUPFAM" id="SSF63817">
    <property type="entry name" value="Sortase"/>
    <property type="match status" value="1"/>
</dbReference>
<sequence>MDRGTLGAKAWTAGVVALCGLWLVQSGAADRTVAPQPSAAQAFEADPGPRAGSTVAVPLRAAEPVRIRIPRIEVDAPLTRLGLGADGSLDVPPARDPNLAGWYGGGTPPGAKGTAIVAGHVDNAEGPAVFYSLGSLRKGAAVEIDRTDGRTAVFTVDAVEVYANDAFPDERVYGPSPDASLRLITCGGGYTDETGYLGNVVAYAHLTGVR</sequence>
<dbReference type="RefSeq" id="WP_164346918.1">
    <property type="nucleotide sequence ID" value="NZ_JAAGLQ010000471.1"/>
</dbReference>
<dbReference type="InterPro" id="IPR005754">
    <property type="entry name" value="Sortase"/>
</dbReference>
<dbReference type="EMBL" id="JAAGLQ010000471">
    <property type="protein sequence ID" value="NEA18084.1"/>
    <property type="molecule type" value="Genomic_DNA"/>
</dbReference>
<name>A0A6N9U2Q6_STRHA</name>